<dbReference type="InterPro" id="IPR013786">
    <property type="entry name" value="AcylCoA_DH/ox_N"/>
</dbReference>
<gene>
    <name evidence="2" type="ORF">METZ01_LOCUS382059</name>
</gene>
<reference evidence="2" key="1">
    <citation type="submission" date="2018-05" db="EMBL/GenBank/DDBJ databases">
        <authorList>
            <person name="Lanie J.A."/>
            <person name="Ng W.-L."/>
            <person name="Kazmierczak K.M."/>
            <person name="Andrzejewski T.M."/>
            <person name="Davidsen T.M."/>
            <person name="Wayne K.J."/>
            <person name="Tettelin H."/>
            <person name="Glass J.I."/>
            <person name="Rusch D."/>
            <person name="Podicherti R."/>
            <person name="Tsui H.-C.T."/>
            <person name="Winkler M.E."/>
        </authorList>
    </citation>
    <scope>NUCLEOTIDE SEQUENCE</scope>
</reference>
<dbReference type="SUPFAM" id="SSF56645">
    <property type="entry name" value="Acyl-CoA dehydrogenase NM domain-like"/>
    <property type="match status" value="1"/>
</dbReference>
<evidence type="ECO:0000313" key="2">
    <source>
        <dbReference type="EMBL" id="SVD29205.1"/>
    </source>
</evidence>
<accession>A0A382U5M5</accession>
<sequence length="89" mass="9627">MNFTLDAKSLEIQRQARKLAASVESVAVEADESNDIHPTVLSELQASKLSELMVPAEFGGRAEQLDPLAICLVREALMATSSHLDSLFA</sequence>
<dbReference type="InterPro" id="IPR037069">
    <property type="entry name" value="AcylCoA_DH/ox_N_sf"/>
</dbReference>
<name>A0A382U5M5_9ZZZZ</name>
<proteinExistence type="predicted"/>
<evidence type="ECO:0000259" key="1">
    <source>
        <dbReference type="Pfam" id="PF02771"/>
    </source>
</evidence>
<dbReference type="Gene3D" id="1.10.540.10">
    <property type="entry name" value="Acyl-CoA dehydrogenase/oxidase, N-terminal domain"/>
    <property type="match status" value="1"/>
</dbReference>
<dbReference type="Pfam" id="PF02771">
    <property type="entry name" value="Acyl-CoA_dh_N"/>
    <property type="match status" value="1"/>
</dbReference>
<organism evidence="2">
    <name type="scientific">marine metagenome</name>
    <dbReference type="NCBI Taxonomy" id="408172"/>
    <lineage>
        <taxon>unclassified sequences</taxon>
        <taxon>metagenomes</taxon>
        <taxon>ecological metagenomes</taxon>
    </lineage>
</organism>
<dbReference type="AlphaFoldDB" id="A0A382U5M5"/>
<dbReference type="EMBL" id="UINC01141462">
    <property type="protein sequence ID" value="SVD29205.1"/>
    <property type="molecule type" value="Genomic_DNA"/>
</dbReference>
<protein>
    <recommendedName>
        <fullName evidence="1">Acyl-CoA dehydrogenase/oxidase N-terminal domain-containing protein</fullName>
    </recommendedName>
</protein>
<feature type="domain" description="Acyl-CoA dehydrogenase/oxidase N-terminal" evidence="1">
    <location>
        <begin position="10"/>
        <end position="86"/>
    </location>
</feature>
<feature type="non-terminal residue" evidence="2">
    <location>
        <position position="89"/>
    </location>
</feature>
<dbReference type="GO" id="GO:0050660">
    <property type="term" value="F:flavin adenine dinucleotide binding"/>
    <property type="evidence" value="ECO:0007669"/>
    <property type="project" value="InterPro"/>
</dbReference>
<dbReference type="GO" id="GO:0016627">
    <property type="term" value="F:oxidoreductase activity, acting on the CH-CH group of donors"/>
    <property type="evidence" value="ECO:0007669"/>
    <property type="project" value="InterPro"/>
</dbReference>
<dbReference type="InterPro" id="IPR009100">
    <property type="entry name" value="AcylCoA_DH/oxidase_NM_dom_sf"/>
</dbReference>